<comment type="similarity">
    <text evidence="2">Belongs to the class-II pyridoxal-phosphate-dependent aminotransferase family.</text>
</comment>
<dbReference type="Gene3D" id="3.90.1150.10">
    <property type="entry name" value="Aspartate Aminotransferase, domain 1"/>
    <property type="match status" value="1"/>
</dbReference>
<evidence type="ECO:0000313" key="9">
    <source>
        <dbReference type="Proteomes" id="UP001515480"/>
    </source>
</evidence>
<gene>
    <name evidence="8" type="ORF">AB1Y20_019161</name>
</gene>
<evidence type="ECO:0000259" key="7">
    <source>
        <dbReference type="Pfam" id="PF00155"/>
    </source>
</evidence>
<reference evidence="8 9" key="1">
    <citation type="journal article" date="2024" name="Science">
        <title>Giant polyketide synthase enzymes in the biosynthesis of giant marine polyether toxins.</title>
        <authorList>
            <person name="Fallon T.R."/>
            <person name="Shende V.V."/>
            <person name="Wierzbicki I.H."/>
            <person name="Pendleton A.L."/>
            <person name="Watervoot N.F."/>
            <person name="Auber R.P."/>
            <person name="Gonzalez D.J."/>
            <person name="Wisecaver J.H."/>
            <person name="Moore B.S."/>
        </authorList>
    </citation>
    <scope>NUCLEOTIDE SEQUENCE [LARGE SCALE GENOMIC DNA]</scope>
    <source>
        <strain evidence="8 9">12B1</strain>
    </source>
</reference>
<evidence type="ECO:0000256" key="4">
    <source>
        <dbReference type="ARBA" id="ARBA00022679"/>
    </source>
</evidence>
<dbReference type="GO" id="GO:0004400">
    <property type="term" value="F:histidinol-phosphate transaminase activity"/>
    <property type="evidence" value="ECO:0007669"/>
    <property type="project" value="InterPro"/>
</dbReference>
<dbReference type="SUPFAM" id="SSF53383">
    <property type="entry name" value="PLP-dependent transferases"/>
    <property type="match status" value="1"/>
</dbReference>
<dbReference type="Proteomes" id="UP001515480">
    <property type="component" value="Unassembled WGS sequence"/>
</dbReference>
<dbReference type="InterPro" id="IPR004839">
    <property type="entry name" value="Aminotransferase_I/II_large"/>
</dbReference>
<dbReference type="PANTHER" id="PTHR43643:SF3">
    <property type="entry name" value="HISTIDINOL-PHOSPHATE AMINOTRANSFERASE"/>
    <property type="match status" value="1"/>
</dbReference>
<dbReference type="InterPro" id="IPR015424">
    <property type="entry name" value="PyrdxlP-dep_Trfase"/>
</dbReference>
<dbReference type="CDD" id="cd00609">
    <property type="entry name" value="AAT_like"/>
    <property type="match status" value="1"/>
</dbReference>
<comment type="caution">
    <text evidence="8">The sequence shown here is derived from an EMBL/GenBank/DDBJ whole genome shotgun (WGS) entry which is preliminary data.</text>
</comment>
<evidence type="ECO:0000313" key="8">
    <source>
        <dbReference type="EMBL" id="KAL1524258.1"/>
    </source>
</evidence>
<dbReference type="EMBL" id="JBGBPQ010000005">
    <property type="protein sequence ID" value="KAL1524258.1"/>
    <property type="molecule type" value="Genomic_DNA"/>
</dbReference>
<dbReference type="InterPro" id="IPR015421">
    <property type="entry name" value="PyrdxlP-dep_Trfase_major"/>
</dbReference>
<dbReference type="PROSITE" id="PS00599">
    <property type="entry name" value="AA_TRANSFER_CLASS_2"/>
    <property type="match status" value="1"/>
</dbReference>
<proteinExistence type="inferred from homology"/>
<protein>
    <recommendedName>
        <fullName evidence="6">Imidazole acetol-phosphate transaminase</fullName>
    </recommendedName>
</protein>
<keyword evidence="9" id="KW-1185">Reference proteome</keyword>
<evidence type="ECO:0000256" key="3">
    <source>
        <dbReference type="ARBA" id="ARBA00022576"/>
    </source>
</evidence>
<dbReference type="HAMAP" id="MF_01023">
    <property type="entry name" value="HisC_aminotrans_2"/>
    <property type="match status" value="1"/>
</dbReference>
<organism evidence="8 9">
    <name type="scientific">Prymnesium parvum</name>
    <name type="common">Toxic golden alga</name>
    <dbReference type="NCBI Taxonomy" id="97485"/>
    <lineage>
        <taxon>Eukaryota</taxon>
        <taxon>Haptista</taxon>
        <taxon>Haptophyta</taxon>
        <taxon>Prymnesiophyceae</taxon>
        <taxon>Prymnesiales</taxon>
        <taxon>Prymnesiaceae</taxon>
        <taxon>Prymnesium</taxon>
    </lineage>
</organism>
<evidence type="ECO:0000256" key="6">
    <source>
        <dbReference type="ARBA" id="ARBA00030262"/>
    </source>
</evidence>
<sequence length="383" mass="41542">MAAKYLREDVLAMKAYTPGEQVNNCTKLNTNECAWGPSASVLKAITEATPDHLRLYPSPMCDRLRAAAAEVFHVNADQILVGNGSDDCLTVIMRSFVLPGSRVACPWPTYSLYDTLATIQGVEITHVDWLSDVDPTLEGAAAIGGVPGWHMPVDALAKSGARVVFVATPNNPSATLVPLAALEALADRLDGILVVDEAYIDYACGGDGMAASAIPKLTAHPNVLVLRTFSKSYSMAGETSSNRNPLRAHFCEAGRIVKDSYNVNALTQIAGEAALRDRDHFRWLVNSTLEQRQVLEAFFGRINWVWPKSDANFMLVDTGSVALASAIYEGLKASGILVRYWGSRPDLASKLRVTVGSEDSNNRFMDLVQRLLNELPEARTTAS</sequence>
<dbReference type="GO" id="GO:0030170">
    <property type="term" value="F:pyridoxal phosphate binding"/>
    <property type="evidence" value="ECO:0007669"/>
    <property type="project" value="InterPro"/>
</dbReference>
<dbReference type="InterPro" id="IPR015422">
    <property type="entry name" value="PyrdxlP-dep_Trfase_small"/>
</dbReference>
<evidence type="ECO:0000256" key="1">
    <source>
        <dbReference type="ARBA" id="ARBA00001933"/>
    </source>
</evidence>
<dbReference type="InterPro" id="IPR050106">
    <property type="entry name" value="HistidinolP_aminotransfase"/>
</dbReference>
<name>A0AB34JTP3_PRYPA</name>
<keyword evidence="4" id="KW-0808">Transferase</keyword>
<dbReference type="InterPro" id="IPR001917">
    <property type="entry name" value="Aminotrans_II_pyridoxalP_BS"/>
</dbReference>
<comment type="cofactor">
    <cofactor evidence="1">
        <name>pyridoxal 5'-phosphate</name>
        <dbReference type="ChEBI" id="CHEBI:597326"/>
    </cofactor>
</comment>
<keyword evidence="3" id="KW-0032">Aminotransferase</keyword>
<dbReference type="InterPro" id="IPR005861">
    <property type="entry name" value="HisP_aminotrans"/>
</dbReference>
<dbReference type="Gene3D" id="3.40.640.10">
    <property type="entry name" value="Type I PLP-dependent aspartate aminotransferase-like (Major domain)"/>
    <property type="match status" value="1"/>
</dbReference>
<dbReference type="PANTHER" id="PTHR43643">
    <property type="entry name" value="HISTIDINOL-PHOSPHATE AMINOTRANSFERASE 2"/>
    <property type="match status" value="1"/>
</dbReference>
<feature type="domain" description="Aminotransferase class I/classII large" evidence="7">
    <location>
        <begin position="24"/>
        <end position="364"/>
    </location>
</feature>
<dbReference type="GO" id="GO:0000105">
    <property type="term" value="P:L-histidine biosynthetic process"/>
    <property type="evidence" value="ECO:0007669"/>
    <property type="project" value="InterPro"/>
</dbReference>
<dbReference type="Pfam" id="PF00155">
    <property type="entry name" value="Aminotran_1_2"/>
    <property type="match status" value="1"/>
</dbReference>
<keyword evidence="5" id="KW-0663">Pyridoxal phosphate</keyword>
<evidence type="ECO:0000256" key="5">
    <source>
        <dbReference type="ARBA" id="ARBA00022898"/>
    </source>
</evidence>
<dbReference type="AlphaFoldDB" id="A0AB34JTP3"/>
<accession>A0AB34JTP3</accession>
<evidence type="ECO:0000256" key="2">
    <source>
        <dbReference type="ARBA" id="ARBA00008392"/>
    </source>
</evidence>